<feature type="compositionally biased region" description="Acidic residues" evidence="6">
    <location>
        <begin position="455"/>
        <end position="464"/>
    </location>
</feature>
<gene>
    <name evidence="8" type="ORF">BGO89_02270</name>
</gene>
<keyword evidence="5" id="KW-0472">Membrane</keyword>
<dbReference type="PROSITE" id="PS51123">
    <property type="entry name" value="OMPA_2"/>
    <property type="match status" value="1"/>
</dbReference>
<comment type="subcellular location">
    <subcellularLocation>
        <location evidence="1">Secreted</location>
    </subcellularLocation>
</comment>
<dbReference type="SUPFAM" id="SSF103647">
    <property type="entry name" value="TSP type-3 repeat"/>
    <property type="match status" value="1"/>
</dbReference>
<evidence type="ECO:0000256" key="5">
    <source>
        <dbReference type="PROSITE-ProRule" id="PRU00473"/>
    </source>
</evidence>
<keyword evidence="2" id="KW-0964">Secreted</keyword>
<evidence type="ECO:0000256" key="1">
    <source>
        <dbReference type="ARBA" id="ARBA00004613"/>
    </source>
</evidence>
<dbReference type="InterPro" id="IPR053180">
    <property type="entry name" value="Ca-binding_acidic-repeat"/>
</dbReference>
<accession>A0A1M3L220</accession>
<evidence type="ECO:0000313" key="8">
    <source>
        <dbReference type="EMBL" id="OJX59265.1"/>
    </source>
</evidence>
<feature type="region of interest" description="Disordered" evidence="6">
    <location>
        <begin position="281"/>
        <end position="620"/>
    </location>
</feature>
<dbReference type="Gene3D" id="4.10.1080.10">
    <property type="entry name" value="TSP type-3 repeat"/>
    <property type="match status" value="2"/>
</dbReference>
<sequence length="772" mass="83598">MIAIAFTGSANAQSQAGRAGFGFSAGGAKYFGEFSDNSWWLGGDIFFRYNALDWLSFQAQFSYANPRYRIDVDNALGKYTDYFGLRSDGSPKVPGDRYPNGTLISDDGEERRNNTRIFSYEVLAAINLLPGEKFNPFIFGGIGLMSYQVRPGLSGGAGLGRDPINGEVKVGVLPGQAAGLYKTDGLNGGVVFPVGLGFELYLTDDLVFNGRGTFRFTTTQYLDDYNPGSMKAYDPTTNQYSNVTLPEPAGVSKGGNDAFFTVGLGFTYYVFGNADYDGDGITNSQERQLGTDENNPDTDGDGLPDGYEYMGSRKVPTGFTREQIDALPETNIRTNPLKQDTDEDGLNDREEFLVHKTNPASADTDGDGLKDNEEIARKTNPNNPDTDGDGLTDGDEANTYKTDPLAADTDQDGLADGDEVKKYNTSPTNADTDKDGLKDGDEVNTYKTNPAKDDSDNDGLTDGDEVLRYKTDPNNPDTDADGLNDGDEVKTYKSNPLKTDTDGDGLTDGDEVNKYKTNPVADDSDIDGLKDGDEVNTYQTDPANKDTDGDGLTDGDEVNTYRTNPKNVDSDNDALKDGDEVNTYKTNPAMADTDGDTLTDGDEVNRTKTNPLDPDTDRDGFKDAVDKCPLIAGVAPDGCPPKPKPNTVTNFPGVLFIVNTDNFDMTAPGTMESLNKIKALVDQCDGITVEIEGHASSEGQATRNQELSEMRAAAVKNWLINQGVKAEKIVRTVGYGSTRPFIPEPKKGKKDVIEAARKQNRRIAVRVIDTCK</sequence>
<evidence type="ECO:0000259" key="7">
    <source>
        <dbReference type="PROSITE" id="PS51123"/>
    </source>
</evidence>
<dbReference type="Proteomes" id="UP000184233">
    <property type="component" value="Unassembled WGS sequence"/>
</dbReference>
<feature type="compositionally biased region" description="Basic and acidic residues" evidence="6">
    <location>
        <begin position="431"/>
        <end position="441"/>
    </location>
</feature>
<dbReference type="InterPro" id="IPR028974">
    <property type="entry name" value="TSP_type-3_rpt"/>
</dbReference>
<feature type="domain" description="OmpA-like" evidence="7">
    <location>
        <begin position="643"/>
        <end position="771"/>
    </location>
</feature>
<feature type="compositionally biased region" description="Acidic residues" evidence="6">
    <location>
        <begin position="593"/>
        <end position="602"/>
    </location>
</feature>
<dbReference type="STRING" id="1895771.BGO89_02270"/>
<feature type="compositionally biased region" description="Acidic residues" evidence="6">
    <location>
        <begin position="386"/>
        <end position="396"/>
    </location>
</feature>
<protein>
    <recommendedName>
        <fullName evidence="7">OmpA-like domain-containing protein</fullName>
    </recommendedName>
</protein>
<evidence type="ECO:0000313" key="9">
    <source>
        <dbReference type="Proteomes" id="UP000184233"/>
    </source>
</evidence>
<reference evidence="8 9" key="1">
    <citation type="submission" date="2016-09" db="EMBL/GenBank/DDBJ databases">
        <title>Genome-resolved meta-omics ties microbial dynamics to process performance in biotechnology for thiocyanate degradation.</title>
        <authorList>
            <person name="Kantor R.S."/>
            <person name="Huddy R.J."/>
            <person name="Iyer R."/>
            <person name="Thomas B.C."/>
            <person name="Brown C.T."/>
            <person name="Anantharaman K."/>
            <person name="Tringe S."/>
            <person name="Hettich R.L."/>
            <person name="Harrison S.T."/>
            <person name="Banfield J.F."/>
        </authorList>
    </citation>
    <scope>NUCLEOTIDE SEQUENCE [LARGE SCALE GENOMIC DNA]</scope>
    <source>
        <strain evidence="8">59-99</strain>
    </source>
</reference>
<proteinExistence type="predicted"/>
<dbReference type="PANTHER" id="PTHR37467">
    <property type="entry name" value="EXPORTED CALCIUM-BINDING GLYCOPROTEIN-RELATED"/>
    <property type="match status" value="1"/>
</dbReference>
<dbReference type="InterPro" id="IPR059100">
    <property type="entry name" value="TSP3_bac"/>
</dbReference>
<comment type="caution">
    <text evidence="8">The sequence shown here is derived from an EMBL/GenBank/DDBJ whole genome shotgun (WGS) entry which is preliminary data.</text>
</comment>
<evidence type="ECO:0000256" key="6">
    <source>
        <dbReference type="SAM" id="MobiDB-lite"/>
    </source>
</evidence>
<dbReference type="InterPro" id="IPR036737">
    <property type="entry name" value="OmpA-like_sf"/>
</dbReference>
<dbReference type="SUPFAM" id="SSF103088">
    <property type="entry name" value="OmpA-like"/>
    <property type="match status" value="1"/>
</dbReference>
<evidence type="ECO:0000256" key="4">
    <source>
        <dbReference type="ARBA" id="ARBA00022837"/>
    </source>
</evidence>
<organism evidence="8 9">
    <name type="scientific">Candidatus Kapaibacterium thiocyanatum</name>
    <dbReference type="NCBI Taxonomy" id="1895771"/>
    <lineage>
        <taxon>Bacteria</taxon>
        <taxon>Pseudomonadati</taxon>
        <taxon>Candidatus Kapaibacteriota</taxon>
        <taxon>Candidatus Kapaibacteriia</taxon>
        <taxon>Candidatus Kapaibacteriales</taxon>
        <taxon>Candidatus Kapaibacteriaceae</taxon>
        <taxon>Candidatus Kapaibacterium</taxon>
    </lineage>
</organism>
<dbReference type="Pfam" id="PF18884">
    <property type="entry name" value="TSP3_bac"/>
    <property type="match status" value="14"/>
</dbReference>
<keyword evidence="3" id="KW-0732">Signal</keyword>
<dbReference type="EMBL" id="MKVH01000013">
    <property type="protein sequence ID" value="OJX59265.1"/>
    <property type="molecule type" value="Genomic_DNA"/>
</dbReference>
<feature type="compositionally biased region" description="Polar residues" evidence="6">
    <location>
        <begin position="281"/>
        <end position="293"/>
    </location>
</feature>
<keyword evidence="4" id="KW-0106">Calcium</keyword>
<evidence type="ECO:0000256" key="2">
    <source>
        <dbReference type="ARBA" id="ARBA00022525"/>
    </source>
</evidence>
<dbReference type="InterPro" id="IPR006665">
    <property type="entry name" value="OmpA-like"/>
</dbReference>
<dbReference type="Gene3D" id="3.30.1330.60">
    <property type="entry name" value="OmpA-like domain"/>
    <property type="match status" value="1"/>
</dbReference>
<dbReference type="GO" id="GO:0016020">
    <property type="term" value="C:membrane"/>
    <property type="evidence" value="ECO:0007669"/>
    <property type="project" value="UniProtKB-UniRule"/>
</dbReference>
<dbReference type="Pfam" id="PF00691">
    <property type="entry name" value="OmpA"/>
    <property type="match status" value="1"/>
</dbReference>
<dbReference type="PANTHER" id="PTHR37467:SF1">
    <property type="entry name" value="EXPORTED CALCIUM-BINDING GLYCOPROTEIN"/>
    <property type="match status" value="1"/>
</dbReference>
<dbReference type="CDD" id="cd07185">
    <property type="entry name" value="OmpA_C-like"/>
    <property type="match status" value="1"/>
</dbReference>
<feature type="compositionally biased region" description="Basic and acidic residues" evidence="6">
    <location>
        <begin position="367"/>
        <end position="377"/>
    </location>
</feature>
<dbReference type="GO" id="GO:0005509">
    <property type="term" value="F:calcium ion binding"/>
    <property type="evidence" value="ECO:0007669"/>
    <property type="project" value="InterPro"/>
</dbReference>
<dbReference type="AlphaFoldDB" id="A0A1M3L220"/>
<evidence type="ECO:0000256" key="3">
    <source>
        <dbReference type="ARBA" id="ARBA00022729"/>
    </source>
</evidence>
<name>A0A1M3L220_9BACT</name>